<dbReference type="InterPro" id="IPR004165">
    <property type="entry name" value="CoA_trans_fam_I"/>
</dbReference>
<dbReference type="Gene3D" id="3.40.1080.10">
    <property type="entry name" value="Glutaconate Coenzyme A-transferase"/>
    <property type="match status" value="1"/>
</dbReference>
<reference evidence="2" key="1">
    <citation type="submission" date="2006-12" db="EMBL/GenBank/DDBJ databases">
        <title>Complete sequence of chromosome 1 of Verminephrobacter eiseniae EF01-2.</title>
        <authorList>
            <person name="Copeland A."/>
            <person name="Lucas S."/>
            <person name="Lapidus A."/>
            <person name="Barry K."/>
            <person name="Detter J.C."/>
            <person name="Glavina del Rio T."/>
            <person name="Dalin E."/>
            <person name="Tice H."/>
            <person name="Pitluck S."/>
            <person name="Chertkov O."/>
            <person name="Brettin T."/>
            <person name="Bruce D."/>
            <person name="Han C."/>
            <person name="Tapia R."/>
            <person name="Gilna P."/>
            <person name="Schmutz J."/>
            <person name="Larimer F."/>
            <person name="Land M."/>
            <person name="Hauser L."/>
            <person name="Kyrpides N."/>
            <person name="Kim E."/>
            <person name="Stahl D."/>
            <person name="Richardson P."/>
        </authorList>
    </citation>
    <scope>NUCLEOTIDE SEQUENCE [LARGE SCALE GENOMIC DNA]</scope>
    <source>
        <strain evidence="2">EF01-2</strain>
    </source>
</reference>
<keyword evidence="1" id="KW-0808">Transferase</keyword>
<keyword evidence="2" id="KW-1185">Reference proteome</keyword>
<dbReference type="OrthoDB" id="9777193at2"/>
<name>A1WNX7_VEREI</name>
<gene>
    <name evidence="1" type="ordered locus">Veis_3617</name>
</gene>
<accession>A1WNX7</accession>
<dbReference type="GeneID" id="76462016"/>
<dbReference type="SMART" id="SM00882">
    <property type="entry name" value="CoA_trans"/>
    <property type="match status" value="1"/>
</dbReference>
<dbReference type="eggNOG" id="COG1788">
    <property type="taxonomic scope" value="Bacteria"/>
</dbReference>
<sequence>MNPIVSIDDIARAIPSGCRLALPADYAGVAMAVTLPLIRCAPRDLCLVCVPTGGMQVDMLIGAGLVRTIETSAVSLGEAGGAPCFNRAVSLGAIELLDSTCPAVHAGLTAAQKGAPFASMRGLIGTDVLKHRADWRVIDNPFAESPDPVVLVPAIRPDIALLHAPMADREGNVWIGRRRELATMVYASRRAFATVERIVERSLLSDETVAAGVLPALYVEGIALAPRGALPYGLWGEYGTDTAELIRYARAARTGQGFRAYLETAAAECATS</sequence>
<dbReference type="GO" id="GO:0008410">
    <property type="term" value="F:CoA-transferase activity"/>
    <property type="evidence" value="ECO:0007669"/>
    <property type="project" value="InterPro"/>
</dbReference>
<organism evidence="1 2">
    <name type="scientific">Verminephrobacter eiseniae (strain EF01-2)</name>
    <dbReference type="NCBI Taxonomy" id="391735"/>
    <lineage>
        <taxon>Bacteria</taxon>
        <taxon>Pseudomonadati</taxon>
        <taxon>Pseudomonadota</taxon>
        <taxon>Betaproteobacteria</taxon>
        <taxon>Burkholderiales</taxon>
        <taxon>Comamonadaceae</taxon>
        <taxon>Verminephrobacter</taxon>
    </lineage>
</organism>
<dbReference type="Gene3D" id="3.30.30.40">
    <property type="match status" value="1"/>
</dbReference>
<dbReference type="Pfam" id="PF01144">
    <property type="entry name" value="CoA_trans"/>
    <property type="match status" value="1"/>
</dbReference>
<evidence type="ECO:0000313" key="2">
    <source>
        <dbReference type="Proteomes" id="UP000000374"/>
    </source>
</evidence>
<dbReference type="HOGENOM" id="CLU_049557_0_0_4"/>
<dbReference type="Proteomes" id="UP000000374">
    <property type="component" value="Chromosome"/>
</dbReference>
<dbReference type="InterPro" id="IPR037171">
    <property type="entry name" value="NagB/RpiA_transferase-like"/>
</dbReference>
<proteinExistence type="predicted"/>
<dbReference type="STRING" id="391735.Veis_3617"/>
<evidence type="ECO:0000313" key="1">
    <source>
        <dbReference type="EMBL" id="ABM59334.1"/>
    </source>
</evidence>
<dbReference type="EMBL" id="CP000542">
    <property type="protein sequence ID" value="ABM59334.1"/>
    <property type="molecule type" value="Genomic_DNA"/>
</dbReference>
<protein>
    <submittedName>
        <fullName evidence="1">Putative glutaconate CoA-transferase, subunit A</fullName>
    </submittedName>
</protein>
<dbReference type="RefSeq" id="WP_011811325.1">
    <property type="nucleotide sequence ID" value="NC_008786.1"/>
</dbReference>
<dbReference type="KEGG" id="vei:Veis_3617"/>
<dbReference type="SUPFAM" id="SSF100950">
    <property type="entry name" value="NagB/RpiA/CoA transferase-like"/>
    <property type="match status" value="1"/>
</dbReference>
<dbReference type="AlphaFoldDB" id="A1WNX7"/>